<dbReference type="InterPro" id="IPR009755">
    <property type="entry name" value="RMC1_C"/>
</dbReference>
<organism evidence="2 3">
    <name type="scientific">Babesia caballi</name>
    <dbReference type="NCBI Taxonomy" id="5871"/>
    <lineage>
        <taxon>Eukaryota</taxon>
        <taxon>Sar</taxon>
        <taxon>Alveolata</taxon>
        <taxon>Apicomplexa</taxon>
        <taxon>Aconoidasida</taxon>
        <taxon>Piroplasmida</taxon>
        <taxon>Babesiidae</taxon>
        <taxon>Babesia</taxon>
    </lineage>
</organism>
<proteinExistence type="predicted"/>
<evidence type="ECO:0000313" key="2">
    <source>
        <dbReference type="EMBL" id="GIX63571.1"/>
    </source>
</evidence>
<feature type="domain" description="Mic1" evidence="1">
    <location>
        <begin position="316"/>
        <end position="436"/>
    </location>
</feature>
<sequence length="489" mass="56151">MVMHVLQEVRLVPNVELSTKNDLQFQKSAISVATIYNETYCIHKDPANGTISLRSLINSKAYDIVLELRCQATYRVAHRANNPKLRSLHPQRRRRLLRRVRVQPHRRPQHADARAFAVVRGRLRGGLLPATSRRGAARHGHRHCRDRKQVGQARCRTSVSRARTDKLLALFFTIVVPYAKTLMEMNKVGTKTANSVAIPFNLVEEYVGERSIVTEYRFAKTILYAHVANEWRLKPGENIFDAAIALLCHHKQFDHDALLKVRDEMDIQSGFVNNFILKSKLTSGTRDEVSPDFRDYLVPHEAGVPELHSPSVQSRPHIITVMLCYFKALMAHHLQPTHLLQILLFDVCVLYNNVSLALHLQSASVIRDSTYVCYRMLCLYLVVRDPAIRQQCLDMALRLRLHDICVMLSVYDREYLDALVFLRAHRVSAYPLHRVLYRAAGDVEAQERKPHLWPSLLAFIRCWVEESAADAKACPPPNLKDCDMWLPNL</sequence>
<dbReference type="GeneID" id="94195052"/>
<dbReference type="AlphaFoldDB" id="A0AAV4LTR9"/>
<reference evidence="2 3" key="1">
    <citation type="submission" date="2021-06" db="EMBL/GenBank/DDBJ databases">
        <title>Genome sequence of Babesia caballi.</title>
        <authorList>
            <person name="Yamagishi J."/>
            <person name="Kidaka T."/>
            <person name="Ochi A."/>
        </authorList>
    </citation>
    <scope>NUCLEOTIDE SEQUENCE [LARGE SCALE GENOMIC DNA]</scope>
    <source>
        <strain evidence="2">USDA-D6B2</strain>
    </source>
</reference>
<evidence type="ECO:0000259" key="1">
    <source>
        <dbReference type="Pfam" id="PF07035"/>
    </source>
</evidence>
<protein>
    <recommendedName>
        <fullName evidence="1">Mic1 domain-containing protein</fullName>
    </recommendedName>
</protein>
<accession>A0AAV4LTR9</accession>
<comment type="caution">
    <text evidence="2">The sequence shown here is derived from an EMBL/GenBank/DDBJ whole genome shotgun (WGS) entry which is preliminary data.</text>
</comment>
<dbReference type="RefSeq" id="XP_067715640.1">
    <property type="nucleotide sequence ID" value="XM_067859539.1"/>
</dbReference>
<dbReference type="EMBL" id="BPLF01000002">
    <property type="protein sequence ID" value="GIX63571.1"/>
    <property type="molecule type" value="Genomic_DNA"/>
</dbReference>
<evidence type="ECO:0000313" key="3">
    <source>
        <dbReference type="Proteomes" id="UP001497744"/>
    </source>
</evidence>
<gene>
    <name evidence="2" type="ORF">BcabD6B2_30060</name>
</gene>
<dbReference type="Proteomes" id="UP001497744">
    <property type="component" value="Unassembled WGS sequence"/>
</dbReference>
<dbReference type="Pfam" id="PF07035">
    <property type="entry name" value="RMC1_C"/>
    <property type="match status" value="1"/>
</dbReference>
<keyword evidence="3" id="KW-1185">Reference proteome</keyword>
<name>A0AAV4LTR9_BABCB</name>